<reference evidence="3" key="1">
    <citation type="submission" date="2025-08" db="UniProtKB">
        <authorList>
            <consortium name="RefSeq"/>
        </authorList>
    </citation>
    <scope>IDENTIFICATION</scope>
    <source>
        <tissue evidence="3">Kidney</tissue>
    </source>
</reference>
<feature type="compositionally biased region" description="Polar residues" evidence="1">
    <location>
        <begin position="100"/>
        <end position="125"/>
    </location>
</feature>
<organism evidence="2 3">
    <name type="scientific">Pteropus vampyrus</name>
    <name type="common">Large flying fox</name>
    <dbReference type="NCBI Taxonomy" id="132908"/>
    <lineage>
        <taxon>Eukaryota</taxon>
        <taxon>Metazoa</taxon>
        <taxon>Chordata</taxon>
        <taxon>Craniata</taxon>
        <taxon>Vertebrata</taxon>
        <taxon>Euteleostomi</taxon>
        <taxon>Mammalia</taxon>
        <taxon>Eutheria</taxon>
        <taxon>Laurasiatheria</taxon>
        <taxon>Chiroptera</taxon>
        <taxon>Yinpterochiroptera</taxon>
        <taxon>Pteropodoidea</taxon>
        <taxon>Pteropodidae</taxon>
        <taxon>Pteropodinae</taxon>
        <taxon>Pteropus</taxon>
    </lineage>
</organism>
<dbReference type="KEGG" id="pvp:105310694"/>
<evidence type="ECO:0000256" key="1">
    <source>
        <dbReference type="SAM" id="MobiDB-lite"/>
    </source>
</evidence>
<dbReference type="AlphaFoldDB" id="A0A6P3RSC1"/>
<keyword evidence="2" id="KW-1185">Reference proteome</keyword>
<accession>A0A6P3RSC1</accession>
<dbReference type="GO" id="GO:0004725">
    <property type="term" value="F:protein tyrosine phosphatase activity"/>
    <property type="evidence" value="ECO:0007669"/>
    <property type="project" value="InterPro"/>
</dbReference>
<evidence type="ECO:0000313" key="2">
    <source>
        <dbReference type="Proteomes" id="UP000515202"/>
    </source>
</evidence>
<feature type="region of interest" description="Disordered" evidence="1">
    <location>
        <begin position="1"/>
        <end position="142"/>
    </location>
</feature>
<feature type="non-terminal residue" evidence="3">
    <location>
        <position position="207"/>
    </location>
</feature>
<feature type="compositionally biased region" description="Low complexity" evidence="1">
    <location>
        <begin position="64"/>
        <end position="99"/>
    </location>
</feature>
<dbReference type="GeneID" id="105310694"/>
<dbReference type="RefSeq" id="XP_011385127.1">
    <property type="nucleotide sequence ID" value="XM_011386825.1"/>
</dbReference>
<protein>
    <submittedName>
        <fullName evidence="3">Receptor-type tyrosine-protein phosphatase C-like</fullName>
    </submittedName>
</protein>
<proteinExistence type="predicted"/>
<sequence>MGPSHFLAAGVTPTLPPHVPTHADSQTPAAGLDPQAPGGQAPLPSLTPAPRGKETPGAPAETVPSGTPADAAGTPAATPSPARSSAPASPARTSSAAATNLSSDLSLTTASPPTQSLATNTDRNITATTIASPAPAPKPTCDDAYRDVSVAYQLETGKKTFSAEVKCQPTPCPEKKLSNLSACDTITVNLTGDSCEPAKKLELHVPP</sequence>
<evidence type="ECO:0000313" key="3">
    <source>
        <dbReference type="RefSeq" id="XP_011385127.1"/>
    </source>
</evidence>
<gene>
    <name evidence="3" type="primary">LOC105310694</name>
</gene>
<dbReference type="GO" id="GO:0050852">
    <property type="term" value="P:T cell receptor signaling pathway"/>
    <property type="evidence" value="ECO:0007669"/>
    <property type="project" value="InterPro"/>
</dbReference>
<name>A0A6P3RSC1_PTEVA</name>
<dbReference type="InterPro" id="IPR016335">
    <property type="entry name" value="Ptprc"/>
</dbReference>
<dbReference type="Pfam" id="PF12567">
    <property type="entry name" value="CD45"/>
    <property type="match status" value="1"/>
</dbReference>
<dbReference type="Proteomes" id="UP000515202">
    <property type="component" value="Unplaced"/>
</dbReference>